<dbReference type="Gene3D" id="3.30.70.3580">
    <property type="entry name" value="Antirestriction protein"/>
    <property type="match status" value="1"/>
</dbReference>
<dbReference type="RefSeq" id="WP_132497257.1">
    <property type="nucleotide sequence ID" value="NZ_SMAS01000014.1"/>
</dbReference>
<protein>
    <submittedName>
        <fullName evidence="2">Antirestriction protein</fullName>
    </submittedName>
</protein>
<accession>A0A4V6P047</accession>
<dbReference type="AlphaFoldDB" id="A0A4V6P047"/>
<organism evidence="2 3">
    <name type="scientific">Providencia alcalifaciens</name>
    <dbReference type="NCBI Taxonomy" id="126385"/>
    <lineage>
        <taxon>Bacteria</taxon>
        <taxon>Pseudomonadati</taxon>
        <taxon>Pseudomonadota</taxon>
        <taxon>Gammaproteobacteria</taxon>
        <taxon>Enterobacterales</taxon>
        <taxon>Morganellaceae</taxon>
        <taxon>Providencia</taxon>
    </lineage>
</organism>
<dbReference type="InterPro" id="IPR004914">
    <property type="entry name" value="Antirestrict"/>
</dbReference>
<name>A0A4V6P047_9GAMM</name>
<evidence type="ECO:0000313" key="2">
    <source>
        <dbReference type="EMBL" id="TCT28906.1"/>
    </source>
</evidence>
<comment type="caution">
    <text evidence="2">The sequence shown here is derived from an EMBL/GenBank/DDBJ whole genome shotgun (WGS) entry which is preliminary data.</text>
</comment>
<dbReference type="Proteomes" id="UP000295055">
    <property type="component" value="Unassembled WGS sequence"/>
</dbReference>
<dbReference type="OrthoDB" id="1164967at2"/>
<comment type="similarity">
    <text evidence="1">Belongs to the antirestriction protein family.</text>
</comment>
<proteinExistence type="inferred from homology"/>
<dbReference type="Pfam" id="PF03230">
    <property type="entry name" value="Antirestrict"/>
    <property type="match status" value="1"/>
</dbReference>
<dbReference type="EMBL" id="SMAS01000014">
    <property type="protein sequence ID" value="TCT28906.1"/>
    <property type="molecule type" value="Genomic_DNA"/>
</dbReference>
<evidence type="ECO:0000256" key="1">
    <source>
        <dbReference type="ARBA" id="ARBA00008618"/>
    </source>
</evidence>
<reference evidence="2 3" key="1">
    <citation type="submission" date="2019-03" db="EMBL/GenBank/DDBJ databases">
        <title>Genomic analyses of the natural microbiome of Caenorhabditis elegans.</title>
        <authorList>
            <person name="Samuel B."/>
        </authorList>
    </citation>
    <scope>NUCLEOTIDE SEQUENCE [LARGE SCALE GENOMIC DNA]</scope>
    <source>
        <strain evidence="2 3">JUb102</strain>
    </source>
</reference>
<gene>
    <name evidence="2" type="ORF">EC835_11437</name>
</gene>
<dbReference type="InterPro" id="IPR042297">
    <property type="entry name" value="Antirestriction_sf"/>
</dbReference>
<sequence length="159" mass="18459">MPQQQHLAAQESNERNGKDEVRITAIEVTKPQARLDFLFSKLRSQCQVFERSVFNYMSQHAIAYQGGFWDFYHLSNGGFYLQPPRGYMLTTPNGFMDEVTAKEAGIIVTLMMLSHFSFLTHEKGLQDDFERISAYFYQLREFIFTLSAESQSTIFRAID</sequence>
<evidence type="ECO:0000313" key="3">
    <source>
        <dbReference type="Proteomes" id="UP000295055"/>
    </source>
</evidence>